<gene>
    <name evidence="3" type="ORF">BYL167_LOCUS20805</name>
</gene>
<comment type="caution">
    <text evidence="3">The sequence shown here is derived from an EMBL/GenBank/DDBJ whole genome shotgun (WGS) entry which is preliminary data.</text>
</comment>
<feature type="domain" description="Helitron helicase-like" evidence="2">
    <location>
        <begin position="418"/>
        <end position="522"/>
    </location>
</feature>
<protein>
    <recommendedName>
        <fullName evidence="2">Helitron helicase-like domain-containing protein</fullName>
    </recommendedName>
</protein>
<evidence type="ECO:0000313" key="4">
    <source>
        <dbReference type="Proteomes" id="UP000681967"/>
    </source>
</evidence>
<dbReference type="EMBL" id="CAJOBH010009259">
    <property type="protein sequence ID" value="CAF4136447.1"/>
    <property type="molecule type" value="Genomic_DNA"/>
</dbReference>
<proteinExistence type="predicted"/>
<feature type="region of interest" description="Disordered" evidence="1">
    <location>
        <begin position="237"/>
        <end position="287"/>
    </location>
</feature>
<name>A0A8S2QZL3_9BILA</name>
<evidence type="ECO:0000259" key="2">
    <source>
        <dbReference type="Pfam" id="PF14214"/>
    </source>
</evidence>
<feature type="region of interest" description="Disordered" evidence="1">
    <location>
        <begin position="16"/>
        <end position="42"/>
    </location>
</feature>
<dbReference type="Pfam" id="PF14214">
    <property type="entry name" value="Helitron_like_N"/>
    <property type="match status" value="1"/>
</dbReference>
<sequence length="585" mass="68890">MRERRTDDELRLLDDRRRANSHKTERIDDEFKTEDNKRRAETHKIERIDDEFKTEENKRRAETLKIARQDDEFKEEERRRNALRMHNSRYKYKSNFDGMKSNYESKIKEGPTHICSSSGGLWFEYSIREFTIEMLTNKGLKKEFIDTGNLVNVPMNVDTNVSILPRSFSDTHTIQLKLMRQMKNKNAFMYETIRPKIVHTAVKYLVEQELYKDEGIVISHDWINEYSNERENFIINDDDKKFDEDENSEKGFDDENENSNKGFEDEDEWNECDDKPINPSTTETLLNDEVGDQNDVGIKFAPGENNRPISILMDLKVEELTFPKIYCGKQRKIKSNVKLTYAKIAKSELRMFDRRCGRLSKLFFTYKKLQTRKLCDAISINLRKTKNTKNITATQMLNRDYVNRLIHNDDAFTFLRCDRSSPAFLEMKKKELLAMFRQLGCPTIFLTLSAAETKWSELIVILIQVLENKDPVTCVRYFEHRLKCLWEILLASCGPFEGNGLEDKYIRVEFQVRGSPHIHVLIWLKNAPKYDKNNPKSIEQCIEFIDKLISVNAKPTEFSEELINLQRHKHSHQGGKSGFGILRFS</sequence>
<reference evidence="3" key="1">
    <citation type="submission" date="2021-02" db="EMBL/GenBank/DDBJ databases">
        <authorList>
            <person name="Nowell W R."/>
        </authorList>
    </citation>
    <scope>NUCLEOTIDE SEQUENCE</scope>
</reference>
<dbReference type="AlphaFoldDB" id="A0A8S2QZL3"/>
<dbReference type="InterPro" id="IPR025476">
    <property type="entry name" value="Helitron_helicase-like"/>
</dbReference>
<evidence type="ECO:0000313" key="3">
    <source>
        <dbReference type="EMBL" id="CAF4136447.1"/>
    </source>
</evidence>
<accession>A0A8S2QZL3</accession>
<evidence type="ECO:0000256" key="1">
    <source>
        <dbReference type="SAM" id="MobiDB-lite"/>
    </source>
</evidence>
<feature type="compositionally biased region" description="Basic and acidic residues" evidence="1">
    <location>
        <begin position="237"/>
        <end position="253"/>
    </location>
</feature>
<dbReference type="Proteomes" id="UP000681967">
    <property type="component" value="Unassembled WGS sequence"/>
</dbReference>
<organism evidence="3 4">
    <name type="scientific">Rotaria magnacalcarata</name>
    <dbReference type="NCBI Taxonomy" id="392030"/>
    <lineage>
        <taxon>Eukaryota</taxon>
        <taxon>Metazoa</taxon>
        <taxon>Spiralia</taxon>
        <taxon>Gnathifera</taxon>
        <taxon>Rotifera</taxon>
        <taxon>Eurotatoria</taxon>
        <taxon>Bdelloidea</taxon>
        <taxon>Philodinida</taxon>
        <taxon>Philodinidae</taxon>
        <taxon>Rotaria</taxon>
    </lineage>
</organism>